<evidence type="ECO:0000313" key="1">
    <source>
        <dbReference type="EMBL" id="KAJ7548595.1"/>
    </source>
</evidence>
<dbReference type="Proteomes" id="UP001162992">
    <property type="component" value="Chromosome 7"/>
</dbReference>
<keyword evidence="2" id="KW-1185">Reference proteome</keyword>
<sequence length="226" mass="24073">MASFWTDHKLAILILIVMASMQPRGSRAADEDPLQDFCVKDTTQQIHVNGFVCKDPAQVQASDFTSAVLKNPGNTSNVLGLAVTAANALTFGGLNTQGVSIARIDIAQNGLNPPHVHPRAAELLYLAQGTLLVGFVTSTPDNKLFALKINAGEVFIFPRGLVHFQLNVGYGTALAFSSFNSQNQGTSQLAKALFASNPPTNDAVLEKALQLSAADVQRLRALISKT</sequence>
<accession>A0ACC2D2U2</accession>
<evidence type="ECO:0000313" key="2">
    <source>
        <dbReference type="Proteomes" id="UP001162992"/>
    </source>
</evidence>
<dbReference type="EMBL" id="CM055098">
    <property type="protein sequence ID" value="KAJ7548595.1"/>
    <property type="molecule type" value="Genomic_DNA"/>
</dbReference>
<comment type="caution">
    <text evidence="1">The sequence shown here is derived from an EMBL/GenBank/DDBJ whole genome shotgun (WGS) entry which is preliminary data.</text>
</comment>
<reference evidence="2" key="1">
    <citation type="journal article" date="2024" name="Proc. Natl. Acad. Sci. U.S.A.">
        <title>Extraordinary preservation of gene collinearity over three hundred million years revealed in homosporous lycophytes.</title>
        <authorList>
            <person name="Li C."/>
            <person name="Wickell D."/>
            <person name="Kuo L.Y."/>
            <person name="Chen X."/>
            <person name="Nie B."/>
            <person name="Liao X."/>
            <person name="Peng D."/>
            <person name="Ji J."/>
            <person name="Jenkins J."/>
            <person name="Williams M."/>
            <person name="Shu S."/>
            <person name="Plott C."/>
            <person name="Barry K."/>
            <person name="Rajasekar S."/>
            <person name="Grimwood J."/>
            <person name="Han X."/>
            <person name="Sun S."/>
            <person name="Hou Z."/>
            <person name="He W."/>
            <person name="Dai G."/>
            <person name="Sun C."/>
            <person name="Schmutz J."/>
            <person name="Leebens-Mack J.H."/>
            <person name="Li F.W."/>
            <person name="Wang L."/>
        </authorList>
    </citation>
    <scope>NUCLEOTIDE SEQUENCE [LARGE SCALE GENOMIC DNA]</scope>
    <source>
        <strain evidence="2">cv. PW_Plant_1</strain>
    </source>
</reference>
<name>A0ACC2D2U2_DIPCM</name>
<protein>
    <submittedName>
        <fullName evidence="1">Uncharacterized protein</fullName>
    </submittedName>
</protein>
<proteinExistence type="predicted"/>
<gene>
    <name evidence="1" type="ORF">O6H91_07G018700</name>
</gene>
<organism evidence="1 2">
    <name type="scientific">Diphasiastrum complanatum</name>
    <name type="common">Issler's clubmoss</name>
    <name type="synonym">Lycopodium complanatum</name>
    <dbReference type="NCBI Taxonomy" id="34168"/>
    <lineage>
        <taxon>Eukaryota</taxon>
        <taxon>Viridiplantae</taxon>
        <taxon>Streptophyta</taxon>
        <taxon>Embryophyta</taxon>
        <taxon>Tracheophyta</taxon>
        <taxon>Lycopodiopsida</taxon>
        <taxon>Lycopodiales</taxon>
        <taxon>Lycopodiaceae</taxon>
        <taxon>Lycopodioideae</taxon>
        <taxon>Diphasiastrum</taxon>
    </lineage>
</organism>